<feature type="transmembrane region" description="Helical" evidence="5">
    <location>
        <begin position="70"/>
        <end position="89"/>
    </location>
</feature>
<dbReference type="PANTHER" id="PTHR43701:SF2">
    <property type="entry name" value="MEMBRANE TRANSPORTER PROTEIN YJNA-RELATED"/>
    <property type="match status" value="1"/>
</dbReference>
<evidence type="ECO:0000256" key="2">
    <source>
        <dbReference type="ARBA" id="ARBA00022692"/>
    </source>
</evidence>
<keyword evidence="7" id="KW-1185">Reference proteome</keyword>
<keyword evidence="3 5" id="KW-1133">Transmembrane helix</keyword>
<feature type="transmembrane region" description="Helical" evidence="5">
    <location>
        <begin position="134"/>
        <end position="161"/>
    </location>
</feature>
<organism evidence="6 7">
    <name type="scientific">Ancylomarina longa</name>
    <dbReference type="NCBI Taxonomy" id="2487017"/>
    <lineage>
        <taxon>Bacteria</taxon>
        <taxon>Pseudomonadati</taxon>
        <taxon>Bacteroidota</taxon>
        <taxon>Bacteroidia</taxon>
        <taxon>Marinilabiliales</taxon>
        <taxon>Marinifilaceae</taxon>
        <taxon>Ancylomarina</taxon>
    </lineage>
</organism>
<keyword evidence="4 5" id="KW-0472">Membrane</keyword>
<dbReference type="Proteomes" id="UP000282985">
    <property type="component" value="Unassembled WGS sequence"/>
</dbReference>
<feature type="transmembrane region" description="Helical" evidence="5">
    <location>
        <begin position="195"/>
        <end position="216"/>
    </location>
</feature>
<reference evidence="6 7" key="1">
    <citation type="submission" date="2018-11" db="EMBL/GenBank/DDBJ databases">
        <title>Parancylomarina longa gen. nov., sp. nov., isolated from sediments of southern Okinawa.</title>
        <authorList>
            <person name="Fu T."/>
        </authorList>
    </citation>
    <scope>NUCLEOTIDE SEQUENCE [LARGE SCALE GENOMIC DNA]</scope>
    <source>
        <strain evidence="6 7">T3-2 S1-C</strain>
    </source>
</reference>
<accession>A0A434AH06</accession>
<dbReference type="RefSeq" id="WP_127344276.1">
    <property type="nucleotide sequence ID" value="NZ_RJJX01000018.1"/>
</dbReference>
<comment type="caution">
    <text evidence="6">The sequence shown here is derived from an EMBL/GenBank/DDBJ whole genome shotgun (WGS) entry which is preliminary data.</text>
</comment>
<sequence>MDYIIGIISFIAAFIFSLGGVGAAIILIPILVSLGIPITIAKPVGLFYNTVSLTGASISNIKHKRLDFKIGIPIIIFSFLFAIVGAYISHFFSKQIILLLFVGFLLFSGFMFLFHKKKEKETYRTDRPFIALSLIGGFAGLLSGLLGIGGGGIISPLMLMLGFNPKKIASITAFVVPFSSFSGFLTYWSMGSVNWELLAIASIAGLAGATLGTMFMQKKLKPGIVKKILAFILLLMAIKLSWPIINNFTF</sequence>
<feature type="transmembrane region" description="Helical" evidence="5">
    <location>
        <begin position="96"/>
        <end position="114"/>
    </location>
</feature>
<proteinExistence type="inferred from homology"/>
<dbReference type="AlphaFoldDB" id="A0A434AH06"/>
<protein>
    <recommendedName>
        <fullName evidence="5">Probable membrane transporter protein</fullName>
    </recommendedName>
</protein>
<evidence type="ECO:0000256" key="3">
    <source>
        <dbReference type="ARBA" id="ARBA00022989"/>
    </source>
</evidence>
<gene>
    <name evidence="6" type="ORF">DLK05_12355</name>
</gene>
<dbReference type="OrthoDB" id="9805863at2"/>
<dbReference type="InterPro" id="IPR002781">
    <property type="entry name" value="TM_pro_TauE-like"/>
</dbReference>
<comment type="similarity">
    <text evidence="5">Belongs to the 4-toluene sulfonate uptake permease (TSUP) (TC 2.A.102) family.</text>
</comment>
<evidence type="ECO:0000256" key="4">
    <source>
        <dbReference type="ARBA" id="ARBA00023136"/>
    </source>
</evidence>
<evidence type="ECO:0000313" key="7">
    <source>
        <dbReference type="Proteomes" id="UP000282985"/>
    </source>
</evidence>
<evidence type="ECO:0000256" key="1">
    <source>
        <dbReference type="ARBA" id="ARBA00004141"/>
    </source>
</evidence>
<dbReference type="EMBL" id="RJJX01000018">
    <property type="protein sequence ID" value="RUT73613.1"/>
    <property type="molecule type" value="Genomic_DNA"/>
</dbReference>
<feature type="transmembrane region" description="Helical" evidence="5">
    <location>
        <begin position="228"/>
        <end position="245"/>
    </location>
</feature>
<evidence type="ECO:0000256" key="5">
    <source>
        <dbReference type="RuleBase" id="RU363041"/>
    </source>
</evidence>
<dbReference type="InterPro" id="IPR051598">
    <property type="entry name" value="TSUP/Inactive_protease-like"/>
</dbReference>
<dbReference type="PANTHER" id="PTHR43701">
    <property type="entry name" value="MEMBRANE TRANSPORTER PROTEIN MJ0441-RELATED"/>
    <property type="match status" value="1"/>
</dbReference>
<keyword evidence="2 5" id="KW-0812">Transmembrane</keyword>
<dbReference type="GO" id="GO:0005886">
    <property type="term" value="C:plasma membrane"/>
    <property type="evidence" value="ECO:0007669"/>
    <property type="project" value="UniProtKB-SubCell"/>
</dbReference>
<feature type="transmembrane region" description="Helical" evidence="5">
    <location>
        <begin position="7"/>
        <end position="40"/>
    </location>
</feature>
<keyword evidence="5" id="KW-1003">Cell membrane</keyword>
<name>A0A434AH06_9BACT</name>
<dbReference type="Pfam" id="PF01925">
    <property type="entry name" value="TauE"/>
    <property type="match status" value="1"/>
</dbReference>
<comment type="subcellular location">
    <subcellularLocation>
        <location evidence="5">Cell membrane</location>
        <topology evidence="5">Multi-pass membrane protein</topology>
    </subcellularLocation>
    <subcellularLocation>
        <location evidence="1">Membrane</location>
        <topology evidence="1">Multi-pass membrane protein</topology>
    </subcellularLocation>
</comment>
<evidence type="ECO:0000313" key="6">
    <source>
        <dbReference type="EMBL" id="RUT73613.1"/>
    </source>
</evidence>